<evidence type="ECO:0000256" key="3">
    <source>
        <dbReference type="SAM" id="Phobius"/>
    </source>
</evidence>
<evidence type="ECO:0000313" key="6">
    <source>
        <dbReference type="Proteomes" id="UP000601435"/>
    </source>
</evidence>
<feature type="transmembrane region" description="Helical" evidence="3">
    <location>
        <begin position="918"/>
        <end position="937"/>
    </location>
</feature>
<name>A0A813CEF7_9DINO</name>
<feature type="compositionally biased region" description="Basic and acidic residues" evidence="2">
    <location>
        <begin position="615"/>
        <end position="628"/>
    </location>
</feature>
<dbReference type="PROSITE" id="PS50006">
    <property type="entry name" value="FHA_DOMAIN"/>
    <property type="match status" value="1"/>
</dbReference>
<evidence type="ECO:0000256" key="2">
    <source>
        <dbReference type="SAM" id="MobiDB-lite"/>
    </source>
</evidence>
<protein>
    <submittedName>
        <fullName evidence="5">PpdK protein</fullName>
    </submittedName>
</protein>
<dbReference type="InterPro" id="IPR000253">
    <property type="entry name" value="FHA_dom"/>
</dbReference>
<dbReference type="AlphaFoldDB" id="A0A813CEF7"/>
<proteinExistence type="predicted"/>
<dbReference type="SMART" id="SM00240">
    <property type="entry name" value="FHA"/>
    <property type="match status" value="1"/>
</dbReference>
<feature type="region of interest" description="Disordered" evidence="2">
    <location>
        <begin position="586"/>
        <end position="628"/>
    </location>
</feature>
<keyword evidence="3" id="KW-0472">Membrane</keyword>
<dbReference type="OrthoDB" id="1305878at2759"/>
<dbReference type="EMBL" id="CAJNJA010097830">
    <property type="protein sequence ID" value="CAE7942853.1"/>
    <property type="molecule type" value="Genomic_DNA"/>
</dbReference>
<sequence length="1009" mass="114304">MVWQLLPLHALDEEVVPLPCDGDAPIGRRPNNFLVCPHLAVSGTHCILHCSAGRPPEFEDCSTNGSFVNDKKLQKGQRCRLADGDILSLTKPLDAEVEAKDGVEPGPRIQYKLVFHGELEEPKEDLGEIPATAPDAKRPDAVAQGENRFAHYLSIQEQQSKAKLKADLLVSQRELDEERQRVENLSLELRKVRQQAEEERLRREEAEEAQDKLGEEVEALRVEARQLKELTVAHEELRGRHATSEKELAERSRQCEDLEAQQQQLRQDLTLAGEAQQKLRQQLAELQVCAKQVQEWAERLIRQQQLEAEQDAERASEEGQRLQEELQVIASSREKLEADVSASREALAKAEADERSARSKLDDVTAKRTELECQAAAAQSDAETKRNAFKVAEQRSATARALLTQLGEVGKGLSSEPGRRLELWDEVLQEGLPGAAKPLEEALAATCREEPVPDGQLRVRDSELSLQECINFLGDANDARAARKVEDLVQFYILPPEPRWLPDGYDDDDVQANRAEIPSLLELLDIKRRVQPSSHFIALHLSAELWIDGPSHGASRKIWRVVPTRPPRRSGLVFVRGEKLEDMALSSEDAIGRSPTDGDRERDQRMDDTTTAIHRVHESNRQLKPDRADPFGMQARLAIARHPVCPLRSLAGQKEKDNFQLESGIQNKVEGDMSEACADIRELMKLLNGKDEKPETETERKERKETLRKQLKEFVAHMEKPEDVVGKLLEDKCIDRAAELTVLAKIYSRMASNNRGSVRRCAAYPRLVDWKAVKFLVHGSIAEAKYVLYPMFLFFCCFALQSFLLHVTTALYVRYMDRIKDELEELHLRSNHSVGLSKVEGGEMFDLVSHLFVATEMWRASLENFVINQGKRVRDGNVKIPMFILDLSGIIPAGLCVLTFGASAWLDRFHIGLWYKTFLVACCMAIMKGILDLVTVLPDSIGWKQFPGSILGLTTRRLRKRAWFSNFWATLWQAGLATARFRRNERLPLLKQLVWRCPVPGYPMQEWAQ</sequence>
<feature type="coiled-coil region" evidence="1">
    <location>
        <begin position="305"/>
        <end position="381"/>
    </location>
</feature>
<feature type="compositionally biased region" description="Basic and acidic residues" evidence="2">
    <location>
        <begin position="596"/>
        <end position="608"/>
    </location>
</feature>
<feature type="transmembrane region" description="Helical" evidence="3">
    <location>
        <begin position="786"/>
        <end position="813"/>
    </location>
</feature>
<feature type="domain" description="FHA" evidence="4">
    <location>
        <begin position="24"/>
        <end position="73"/>
    </location>
</feature>
<keyword evidence="6" id="KW-1185">Reference proteome</keyword>
<dbReference type="Pfam" id="PF00498">
    <property type="entry name" value="FHA"/>
    <property type="match status" value="1"/>
</dbReference>
<keyword evidence="1" id="KW-0175">Coiled coil</keyword>
<gene>
    <name evidence="5" type="primary">ppdK</name>
    <name evidence="5" type="ORF">SNEC2469_LOCUS34817</name>
</gene>
<feature type="coiled-coil region" evidence="1">
    <location>
        <begin position="161"/>
        <end position="275"/>
    </location>
</feature>
<comment type="caution">
    <text evidence="5">The sequence shown here is derived from an EMBL/GenBank/DDBJ whole genome shotgun (WGS) entry which is preliminary data.</text>
</comment>
<evidence type="ECO:0000259" key="4">
    <source>
        <dbReference type="PROSITE" id="PS50006"/>
    </source>
</evidence>
<feature type="transmembrane region" description="Helical" evidence="3">
    <location>
        <begin position="882"/>
        <end position="906"/>
    </location>
</feature>
<accession>A0A813CEF7</accession>
<evidence type="ECO:0000256" key="1">
    <source>
        <dbReference type="SAM" id="Coils"/>
    </source>
</evidence>
<keyword evidence="3" id="KW-0812">Transmembrane</keyword>
<dbReference type="SUPFAM" id="SSF49879">
    <property type="entry name" value="SMAD/FHA domain"/>
    <property type="match status" value="1"/>
</dbReference>
<dbReference type="Gene3D" id="2.60.200.20">
    <property type="match status" value="1"/>
</dbReference>
<dbReference type="InterPro" id="IPR008984">
    <property type="entry name" value="SMAD_FHA_dom_sf"/>
</dbReference>
<evidence type="ECO:0000313" key="5">
    <source>
        <dbReference type="EMBL" id="CAE7942853.1"/>
    </source>
</evidence>
<dbReference type="Proteomes" id="UP000601435">
    <property type="component" value="Unassembled WGS sequence"/>
</dbReference>
<keyword evidence="3" id="KW-1133">Transmembrane helix</keyword>
<organism evidence="5 6">
    <name type="scientific">Symbiodinium necroappetens</name>
    <dbReference type="NCBI Taxonomy" id="1628268"/>
    <lineage>
        <taxon>Eukaryota</taxon>
        <taxon>Sar</taxon>
        <taxon>Alveolata</taxon>
        <taxon>Dinophyceae</taxon>
        <taxon>Suessiales</taxon>
        <taxon>Symbiodiniaceae</taxon>
        <taxon>Symbiodinium</taxon>
    </lineage>
</organism>
<reference evidence="5" key="1">
    <citation type="submission" date="2021-02" db="EMBL/GenBank/DDBJ databases">
        <authorList>
            <person name="Dougan E. K."/>
            <person name="Rhodes N."/>
            <person name="Thang M."/>
            <person name="Chan C."/>
        </authorList>
    </citation>
    <scope>NUCLEOTIDE SEQUENCE</scope>
</reference>